<gene>
    <name evidence="1" type="ORF">DKM28_11640</name>
</gene>
<dbReference type="AlphaFoldDB" id="A0A4V1FAV0"/>
<proteinExistence type="predicted"/>
<sequence>MEIKPIETQYNGYRFRSRLEARWAVFFDSLGIIYEYEKEGYDLGFNNITNETVYYLPDFYLPKYKYWVEIKSTKGLNDKELVKLEKFSLKLTNNSNLGTLIVLMGEPYVGKYIAESVLRGSMWGICPLTEKLDLYKPGSWPGEETIDCNECKSKCSLYHNSSGGENKNEMYQGGLCFSKKPFSIFKHPNIIKAYQAARSARFEFGESGQITEKKDIKPLTEFELFKYRYFMRANGYLMEEICNSIKNDSPSEIRERFESLPIIPEIQITEKDFIEYNIYRKYKHKVGYTIKPQNRIKQIERRFDLNEWLFLLGTVNEDTIAVDKLKKQKAEANKKRYPFIYARVDEKEED</sequence>
<organism evidence="1 2">
    <name type="scientific">Methanosarcina mazei</name>
    <name type="common">Methanosarcina frisia</name>
    <dbReference type="NCBI Taxonomy" id="2209"/>
    <lineage>
        <taxon>Archaea</taxon>
        <taxon>Methanobacteriati</taxon>
        <taxon>Methanobacteriota</taxon>
        <taxon>Stenosarchaea group</taxon>
        <taxon>Methanomicrobia</taxon>
        <taxon>Methanosarcinales</taxon>
        <taxon>Methanosarcinaceae</taxon>
        <taxon>Methanosarcina</taxon>
    </lineage>
</organism>
<evidence type="ECO:0000313" key="1">
    <source>
        <dbReference type="EMBL" id="QCR16573.1"/>
    </source>
</evidence>
<dbReference type="Gene3D" id="3.40.91.30">
    <property type="match status" value="1"/>
</dbReference>
<dbReference type="EMBL" id="CP029709">
    <property type="protein sequence ID" value="QCR16573.1"/>
    <property type="molecule type" value="Genomic_DNA"/>
</dbReference>
<accession>A0A4V1FAV0</accession>
<dbReference type="RefSeq" id="WP_137726763.1">
    <property type="nucleotide sequence ID" value="NZ_CP029709.1"/>
</dbReference>
<reference evidence="1 2" key="1">
    <citation type="submission" date="2018-05" db="EMBL/GenBank/DDBJ databases">
        <title>Methanosarcina gilichinskyana sp. nov., a novel methanogenic archaeon isolated from Holocene permafrost, North East Russia.</title>
        <authorList>
            <person name="Oshurkova V."/>
            <person name="Meer M."/>
            <person name="Bochkareva O."/>
            <person name="Shcherbakova V."/>
        </authorList>
    </citation>
    <scope>NUCLEOTIDE SEQUENCE [LARGE SCALE GENOMIC DNA]</scope>
    <source>
        <strain evidence="1 2">JL01</strain>
    </source>
</reference>
<protein>
    <submittedName>
        <fullName evidence="1">Uncharacterized protein</fullName>
    </submittedName>
</protein>
<dbReference type="Proteomes" id="UP000300067">
    <property type="component" value="Chromosome"/>
</dbReference>
<evidence type="ECO:0000313" key="2">
    <source>
        <dbReference type="Proteomes" id="UP000300067"/>
    </source>
</evidence>
<name>A0A4V1FAV0_METMZ</name>